<evidence type="ECO:0000313" key="1">
    <source>
        <dbReference type="EMBL" id="GMT26935.1"/>
    </source>
</evidence>
<dbReference type="EMBL" id="BTSY01000005">
    <property type="protein sequence ID" value="GMT26935.1"/>
    <property type="molecule type" value="Genomic_DNA"/>
</dbReference>
<comment type="caution">
    <text evidence="1">The sequence shown here is derived from an EMBL/GenBank/DDBJ whole genome shotgun (WGS) entry which is preliminary data.</text>
</comment>
<sequence length="87" mass="9943">ADSSPISMLSLRNSCFMDEISNDSMFSFISTLKPRSIEIYYTRIFEMVQISSERFLEVFANNPNIKYSLSVSYLEDDYGLGFTPSKG</sequence>
<proteinExistence type="predicted"/>
<feature type="non-terminal residue" evidence="1">
    <location>
        <position position="1"/>
    </location>
</feature>
<name>A0AAV5W8H4_9BILA</name>
<accession>A0AAV5W8H4</accession>
<organism evidence="1 2">
    <name type="scientific">Pristionchus fissidentatus</name>
    <dbReference type="NCBI Taxonomy" id="1538716"/>
    <lineage>
        <taxon>Eukaryota</taxon>
        <taxon>Metazoa</taxon>
        <taxon>Ecdysozoa</taxon>
        <taxon>Nematoda</taxon>
        <taxon>Chromadorea</taxon>
        <taxon>Rhabditida</taxon>
        <taxon>Rhabditina</taxon>
        <taxon>Diplogasteromorpha</taxon>
        <taxon>Diplogasteroidea</taxon>
        <taxon>Neodiplogasteridae</taxon>
        <taxon>Pristionchus</taxon>
    </lineage>
</organism>
<keyword evidence="2" id="KW-1185">Reference proteome</keyword>
<reference evidence="1" key="1">
    <citation type="submission" date="2023-10" db="EMBL/GenBank/DDBJ databases">
        <title>Genome assembly of Pristionchus species.</title>
        <authorList>
            <person name="Yoshida K."/>
            <person name="Sommer R.J."/>
        </authorList>
    </citation>
    <scope>NUCLEOTIDE SEQUENCE</scope>
    <source>
        <strain evidence="1">RS5133</strain>
    </source>
</reference>
<evidence type="ECO:0000313" key="2">
    <source>
        <dbReference type="Proteomes" id="UP001432322"/>
    </source>
</evidence>
<protein>
    <submittedName>
        <fullName evidence="1">Uncharacterized protein</fullName>
    </submittedName>
</protein>
<dbReference type="AlphaFoldDB" id="A0AAV5W8H4"/>
<feature type="non-terminal residue" evidence="1">
    <location>
        <position position="87"/>
    </location>
</feature>
<gene>
    <name evidence="1" type="ORF">PFISCL1PPCAC_18232</name>
</gene>
<dbReference type="Proteomes" id="UP001432322">
    <property type="component" value="Unassembled WGS sequence"/>
</dbReference>